<gene>
    <name evidence="2" type="ORF">B1B_17886</name>
</gene>
<feature type="non-terminal residue" evidence="2">
    <location>
        <position position="1"/>
    </location>
</feature>
<feature type="domain" description="Transposase DDE" evidence="1">
    <location>
        <begin position="13"/>
        <end position="128"/>
    </location>
</feature>
<evidence type="ECO:0000259" key="1">
    <source>
        <dbReference type="Pfam" id="PF13701"/>
    </source>
</evidence>
<comment type="caution">
    <text evidence="2">The sequence shown here is derived from an EMBL/GenBank/DDBJ whole genome shotgun (WGS) entry which is preliminary data.</text>
</comment>
<organism evidence="2">
    <name type="scientific">mine drainage metagenome</name>
    <dbReference type="NCBI Taxonomy" id="410659"/>
    <lineage>
        <taxon>unclassified sequences</taxon>
        <taxon>metagenomes</taxon>
        <taxon>ecological metagenomes</taxon>
    </lineage>
</organism>
<name>T0Y9X0_9ZZZZ</name>
<evidence type="ECO:0000313" key="2">
    <source>
        <dbReference type="EMBL" id="EQD31986.1"/>
    </source>
</evidence>
<accession>T0Y9X0</accession>
<sequence length="129" mass="14624">TYRYHAFITDRDGDAVTLDADHRRHAVVELAIRDLKEGSGLEHCPSGDFNANAAWAVLASIAHNLVRWVGSLGLEITGPLVAKTIRRKFIALPGRLTDSGRRRYLHLPTHWPWATQWSECFRRLVKLQA</sequence>
<reference evidence="2" key="2">
    <citation type="journal article" date="2014" name="ISME J.">
        <title>Microbial stratification in low pH oxic and suboxic macroscopic growths along an acid mine drainage.</title>
        <authorList>
            <person name="Mendez-Garcia C."/>
            <person name="Mesa V."/>
            <person name="Sprenger R.R."/>
            <person name="Richter M."/>
            <person name="Diez M.S."/>
            <person name="Solano J."/>
            <person name="Bargiela R."/>
            <person name="Golyshina O.V."/>
            <person name="Manteca A."/>
            <person name="Ramos J.L."/>
            <person name="Gallego J.R."/>
            <person name="Llorente I."/>
            <person name="Martins Dos Santos V.A."/>
            <person name="Jensen O.N."/>
            <person name="Pelaez A.I."/>
            <person name="Sanchez J."/>
            <person name="Ferrer M."/>
        </authorList>
    </citation>
    <scope>NUCLEOTIDE SEQUENCE</scope>
</reference>
<dbReference type="Pfam" id="PF13701">
    <property type="entry name" value="DDE_Tnp_1_4"/>
    <property type="match status" value="1"/>
</dbReference>
<proteinExistence type="predicted"/>
<reference evidence="2" key="1">
    <citation type="submission" date="2013-08" db="EMBL/GenBank/DDBJ databases">
        <authorList>
            <person name="Mendez C."/>
            <person name="Richter M."/>
            <person name="Ferrer M."/>
            <person name="Sanchez J."/>
        </authorList>
    </citation>
    <scope>NUCLEOTIDE SEQUENCE</scope>
</reference>
<dbReference type="AlphaFoldDB" id="T0Y9X0"/>
<protein>
    <submittedName>
        <fullName evidence="2">TnpC protein</fullName>
    </submittedName>
</protein>
<dbReference type="EMBL" id="AUZY01011957">
    <property type="protein sequence ID" value="EQD31986.1"/>
    <property type="molecule type" value="Genomic_DNA"/>
</dbReference>
<dbReference type="InterPro" id="IPR025668">
    <property type="entry name" value="Tnp_DDE_dom"/>
</dbReference>